<keyword evidence="15" id="KW-0449">Lipoprotein</keyword>
<keyword evidence="7" id="KW-0336">GPI-anchor</keyword>
<dbReference type="InterPro" id="IPR036861">
    <property type="entry name" value="Endochitinase-like_sf"/>
</dbReference>
<feature type="domain" description="Chitin-binding type-1" evidence="18">
    <location>
        <begin position="182"/>
        <end position="228"/>
    </location>
</feature>
<keyword evidence="13 16" id="KW-1015">Disulfide bond</keyword>
<evidence type="ECO:0000256" key="16">
    <source>
        <dbReference type="PROSITE-ProRule" id="PRU00261"/>
    </source>
</evidence>
<evidence type="ECO:0000259" key="18">
    <source>
        <dbReference type="PROSITE" id="PS50941"/>
    </source>
</evidence>
<feature type="chain" id="PRO_5045791645" description="Chitin-binding type-1 domain-containing protein" evidence="17">
    <location>
        <begin position="17"/>
        <end position="395"/>
    </location>
</feature>
<accession>A0ABR3ZC98</accession>
<comment type="caution">
    <text evidence="16">Lacks conserved residue(s) required for the propagation of feature annotation.</text>
</comment>
<dbReference type="PROSITE" id="PS50941">
    <property type="entry name" value="CHIT_BIND_I_2"/>
    <property type="match status" value="1"/>
</dbReference>
<keyword evidence="4" id="KW-1003">Cell membrane</keyword>
<dbReference type="EMBL" id="JAWCUI010000019">
    <property type="protein sequence ID" value="KAL1897448.1"/>
    <property type="molecule type" value="Genomic_DNA"/>
</dbReference>
<sequence length="395" mass="41742">MQLLAAIISFLLLVSAETVGPKCSPVTWSKEKRGEHQAHIGDAQKPKFTPRKGVISTSNVAVGDVNCRYDATTGSKVSSATCAELAKKYGIREEVFFKLNPSVLPDCSNIGPDTDYCVAGFIEPLRAKDGKCGPPNNNATCLGTAAQCCNSETWTCGKTEEDCSRGICYEGACAGDKVYSTDGTCGVKDGRIRQCAGKHGNCCNNDGKCGTGEAFCGLENCQGGDCVKPEQKDYKPGAGTWLGGNTTDGTCGGTNKFTCNVVYGNCCNKDNICGSNPSDCEAGCQPEWGMCKGAKYTPPSGTETSDKPMSTITYQGLPECGKSCMMHMLVQSTSLECGLPRAPCLCSNDVFLIGLAHCAHGICYNETMAETVIGYWQAYCFNETTTSTANAGPLL</sequence>
<evidence type="ECO:0000256" key="17">
    <source>
        <dbReference type="SAM" id="SignalP"/>
    </source>
</evidence>
<dbReference type="Gene3D" id="3.10.350.10">
    <property type="entry name" value="LysM domain"/>
    <property type="match status" value="1"/>
</dbReference>
<keyword evidence="20" id="KW-1185">Reference proteome</keyword>
<evidence type="ECO:0000256" key="7">
    <source>
        <dbReference type="ARBA" id="ARBA00022622"/>
    </source>
</evidence>
<evidence type="ECO:0000256" key="8">
    <source>
        <dbReference type="ARBA" id="ARBA00022669"/>
    </source>
</evidence>
<keyword evidence="12" id="KW-0472">Membrane</keyword>
<feature type="disulfide bond" evidence="16">
    <location>
        <begin position="202"/>
        <end position="216"/>
    </location>
</feature>
<proteinExistence type="inferred from homology"/>
<keyword evidence="10 17" id="KW-0732">Signal</keyword>
<evidence type="ECO:0000256" key="14">
    <source>
        <dbReference type="ARBA" id="ARBA00023180"/>
    </source>
</evidence>
<organism evidence="19 20">
    <name type="scientific">Sporothrix stenoceras</name>
    <dbReference type="NCBI Taxonomy" id="5173"/>
    <lineage>
        <taxon>Eukaryota</taxon>
        <taxon>Fungi</taxon>
        <taxon>Dikarya</taxon>
        <taxon>Ascomycota</taxon>
        <taxon>Pezizomycotina</taxon>
        <taxon>Sordariomycetes</taxon>
        <taxon>Sordariomycetidae</taxon>
        <taxon>Ophiostomatales</taxon>
        <taxon>Ophiostomataceae</taxon>
        <taxon>Sporothrix</taxon>
    </lineage>
</organism>
<name>A0ABR3ZC98_9PEZI</name>
<keyword evidence="5" id="KW-0964">Secreted</keyword>
<evidence type="ECO:0000313" key="20">
    <source>
        <dbReference type="Proteomes" id="UP001583186"/>
    </source>
</evidence>
<comment type="caution">
    <text evidence="19">The sequence shown here is derived from an EMBL/GenBank/DDBJ whole genome shotgun (WGS) entry which is preliminary data.</text>
</comment>
<dbReference type="Pfam" id="PF05730">
    <property type="entry name" value="CFEM"/>
    <property type="match status" value="1"/>
</dbReference>
<keyword evidence="6" id="KW-0349">Heme</keyword>
<evidence type="ECO:0000256" key="4">
    <source>
        <dbReference type="ARBA" id="ARBA00022475"/>
    </source>
</evidence>
<evidence type="ECO:0000256" key="3">
    <source>
        <dbReference type="ARBA" id="ARBA00010031"/>
    </source>
</evidence>
<dbReference type="Proteomes" id="UP001583186">
    <property type="component" value="Unassembled WGS sequence"/>
</dbReference>
<dbReference type="CDD" id="cd00118">
    <property type="entry name" value="LysM"/>
    <property type="match status" value="1"/>
</dbReference>
<evidence type="ECO:0000256" key="13">
    <source>
        <dbReference type="ARBA" id="ARBA00023157"/>
    </source>
</evidence>
<dbReference type="InterPro" id="IPR036779">
    <property type="entry name" value="LysM_dom_sf"/>
</dbReference>
<reference evidence="19 20" key="1">
    <citation type="journal article" date="2024" name="IMA Fungus">
        <title>IMA Genome - F19 : A genome assembly and annotation guide to empower mycologists, including annotated draft genome sequences of Ceratocystis pirilliformis, Diaporthe australafricana, Fusarium ophioides, Paecilomyces lecythidis, and Sporothrix stenoceras.</title>
        <authorList>
            <person name="Aylward J."/>
            <person name="Wilson A.M."/>
            <person name="Visagie C.M."/>
            <person name="Spraker J."/>
            <person name="Barnes I."/>
            <person name="Buitendag C."/>
            <person name="Ceriani C."/>
            <person name="Del Mar Angel L."/>
            <person name="du Plessis D."/>
            <person name="Fuchs T."/>
            <person name="Gasser K."/>
            <person name="Kramer D."/>
            <person name="Li W."/>
            <person name="Munsamy K."/>
            <person name="Piso A."/>
            <person name="Price J.L."/>
            <person name="Sonnekus B."/>
            <person name="Thomas C."/>
            <person name="van der Nest A."/>
            <person name="van Dijk A."/>
            <person name="van Heerden A."/>
            <person name="van Vuuren N."/>
            <person name="Yilmaz N."/>
            <person name="Duong T.A."/>
            <person name="van der Merwe N.A."/>
            <person name="Wingfield M.J."/>
            <person name="Wingfield B.D."/>
        </authorList>
    </citation>
    <scope>NUCLEOTIDE SEQUENCE [LARGE SCALE GENOMIC DNA]</scope>
    <source>
        <strain evidence="19 20">CMW 5346</strain>
    </source>
</reference>
<keyword evidence="8 16" id="KW-0147">Chitin-binding</keyword>
<evidence type="ECO:0000256" key="10">
    <source>
        <dbReference type="ARBA" id="ARBA00022729"/>
    </source>
</evidence>
<evidence type="ECO:0000313" key="19">
    <source>
        <dbReference type="EMBL" id="KAL1897448.1"/>
    </source>
</evidence>
<evidence type="ECO:0000256" key="5">
    <source>
        <dbReference type="ARBA" id="ARBA00022525"/>
    </source>
</evidence>
<evidence type="ECO:0000256" key="1">
    <source>
        <dbReference type="ARBA" id="ARBA00004609"/>
    </source>
</evidence>
<evidence type="ECO:0000256" key="12">
    <source>
        <dbReference type="ARBA" id="ARBA00023136"/>
    </source>
</evidence>
<keyword evidence="14" id="KW-0325">Glycoprotein</keyword>
<dbReference type="InterPro" id="IPR018392">
    <property type="entry name" value="LysM"/>
</dbReference>
<evidence type="ECO:0000256" key="9">
    <source>
        <dbReference type="ARBA" id="ARBA00022723"/>
    </source>
</evidence>
<keyword evidence="11" id="KW-0408">Iron</keyword>
<dbReference type="InterPro" id="IPR008427">
    <property type="entry name" value="Extracellular_membr_CFEM_dom"/>
</dbReference>
<keyword evidence="9" id="KW-0479">Metal-binding</keyword>
<evidence type="ECO:0000256" key="15">
    <source>
        <dbReference type="ARBA" id="ARBA00023288"/>
    </source>
</evidence>
<evidence type="ECO:0000256" key="2">
    <source>
        <dbReference type="ARBA" id="ARBA00004613"/>
    </source>
</evidence>
<dbReference type="InterPro" id="IPR051735">
    <property type="entry name" value="CFEM_domain"/>
</dbReference>
<feature type="signal peptide" evidence="17">
    <location>
        <begin position="1"/>
        <end position="16"/>
    </location>
</feature>
<comment type="similarity">
    <text evidence="3">Belongs to the RBT5 family.</text>
</comment>
<comment type="subcellular location">
    <subcellularLocation>
        <location evidence="1">Cell membrane</location>
        <topology evidence="1">Lipid-anchor</topology>
        <topology evidence="1">GPI-anchor</topology>
    </subcellularLocation>
    <subcellularLocation>
        <location evidence="2">Secreted</location>
    </subcellularLocation>
</comment>
<evidence type="ECO:0000256" key="6">
    <source>
        <dbReference type="ARBA" id="ARBA00022617"/>
    </source>
</evidence>
<dbReference type="PANTHER" id="PTHR37928">
    <property type="entry name" value="CFEM DOMAIN PROTEIN (AFU_ORTHOLOGUE AFUA_6G14090)"/>
    <property type="match status" value="1"/>
</dbReference>
<dbReference type="PANTHER" id="PTHR37928:SF1">
    <property type="entry name" value="CFEM DOMAIN PROTEIN (AFU_ORTHOLOGUE AFUA_6G14090)"/>
    <property type="match status" value="1"/>
</dbReference>
<evidence type="ECO:0000256" key="11">
    <source>
        <dbReference type="ARBA" id="ARBA00023004"/>
    </source>
</evidence>
<protein>
    <recommendedName>
        <fullName evidence="18">Chitin-binding type-1 domain-containing protein</fullName>
    </recommendedName>
</protein>
<dbReference type="InterPro" id="IPR001002">
    <property type="entry name" value="Chitin-bd_1"/>
</dbReference>
<gene>
    <name evidence="19" type="ORF">Sste5346_004186</name>
</gene>
<dbReference type="Gene3D" id="3.30.60.10">
    <property type="entry name" value="Endochitinase-like"/>
    <property type="match status" value="1"/>
</dbReference>